<keyword evidence="2" id="KW-1185">Reference proteome</keyword>
<protein>
    <submittedName>
        <fullName evidence="1">Uncharacterized protein</fullName>
    </submittedName>
</protein>
<evidence type="ECO:0000313" key="1">
    <source>
        <dbReference type="EMBL" id="MFD2681200.1"/>
    </source>
</evidence>
<dbReference type="Proteomes" id="UP001597506">
    <property type="component" value="Unassembled WGS sequence"/>
</dbReference>
<reference evidence="2" key="1">
    <citation type="journal article" date="2019" name="Int. J. Syst. Evol. Microbiol.">
        <title>The Global Catalogue of Microorganisms (GCM) 10K type strain sequencing project: providing services to taxonomists for standard genome sequencing and annotation.</title>
        <authorList>
            <consortium name="The Broad Institute Genomics Platform"/>
            <consortium name="The Broad Institute Genome Sequencing Center for Infectious Disease"/>
            <person name="Wu L."/>
            <person name="Ma J."/>
        </authorList>
    </citation>
    <scope>NUCLEOTIDE SEQUENCE [LARGE SCALE GENOMIC DNA]</scope>
    <source>
        <strain evidence="2">KCTC 3913</strain>
    </source>
</reference>
<comment type="caution">
    <text evidence="1">The sequence shown here is derived from an EMBL/GenBank/DDBJ whole genome shotgun (WGS) entry which is preliminary data.</text>
</comment>
<proteinExistence type="predicted"/>
<organism evidence="1 2">
    <name type="scientific">Bacillus seohaeanensis</name>
    <dbReference type="NCBI Taxonomy" id="284580"/>
    <lineage>
        <taxon>Bacteria</taxon>
        <taxon>Bacillati</taxon>
        <taxon>Bacillota</taxon>
        <taxon>Bacilli</taxon>
        <taxon>Bacillales</taxon>
        <taxon>Bacillaceae</taxon>
        <taxon>Bacillus</taxon>
    </lineage>
</organism>
<evidence type="ECO:0000313" key="2">
    <source>
        <dbReference type="Proteomes" id="UP001597506"/>
    </source>
</evidence>
<dbReference type="RefSeq" id="WP_377935200.1">
    <property type="nucleotide sequence ID" value="NZ_JBHUMF010000026.1"/>
</dbReference>
<accession>A0ABW5RR90</accession>
<dbReference type="EMBL" id="JBHUMF010000026">
    <property type="protein sequence ID" value="MFD2681200.1"/>
    <property type="molecule type" value="Genomic_DNA"/>
</dbReference>
<gene>
    <name evidence="1" type="ORF">ACFSUL_10640</name>
</gene>
<name>A0ABW5RR90_9BACI</name>
<sequence>MSISQKDYFITVKDNEYFQVLAIVTRLLDKAKSENNYPVWGETLEKLKSELEENHGESITPWQYNMIITILLDYVPEELKNTDVILK</sequence>